<gene>
    <name evidence="1" type="ORF">BG844_28635</name>
</gene>
<dbReference type="SUPFAM" id="SSF117916">
    <property type="entry name" value="Fe-S cluster assembly (FSCA) domain-like"/>
    <property type="match status" value="1"/>
</dbReference>
<protein>
    <submittedName>
        <fullName evidence="1">Uncharacterized protein</fullName>
    </submittedName>
</protein>
<keyword evidence="2" id="KW-1185">Reference proteome</keyword>
<evidence type="ECO:0000313" key="2">
    <source>
        <dbReference type="Proteomes" id="UP000182486"/>
    </source>
</evidence>
<dbReference type="Proteomes" id="UP000182486">
    <property type="component" value="Unassembled WGS sequence"/>
</dbReference>
<dbReference type="AlphaFoldDB" id="A0A1K0GJI4"/>
<dbReference type="InterPro" id="IPR034904">
    <property type="entry name" value="FSCA_dom_sf"/>
</dbReference>
<organism evidence="1 2">
    <name type="scientific">Couchioplanes caeruleus subsp. caeruleus</name>
    <dbReference type="NCBI Taxonomy" id="56427"/>
    <lineage>
        <taxon>Bacteria</taxon>
        <taxon>Bacillati</taxon>
        <taxon>Actinomycetota</taxon>
        <taxon>Actinomycetes</taxon>
        <taxon>Micromonosporales</taxon>
        <taxon>Micromonosporaceae</taxon>
        <taxon>Couchioplanes</taxon>
    </lineage>
</organism>
<evidence type="ECO:0000313" key="1">
    <source>
        <dbReference type="EMBL" id="OJF11108.1"/>
    </source>
</evidence>
<sequence>MEITRTAPEAAAERIDQLLAELRGRPDRRAADLAEELIRCLVQLYGAGLTRIAAGLGADQLEDLCADPLVESLLLVHDLHPMDTGTRIRRALERLRDPGLEYLGVDEAGVVRVRLPAGGGCPSSRQAVVHRIESIVMQAAPEVTDVVVEAPTPALPLLQVSVRPGGPITR</sequence>
<dbReference type="Gene3D" id="3.30.300.130">
    <property type="entry name" value="Fe-S cluster assembly (FSCA)"/>
    <property type="match status" value="1"/>
</dbReference>
<name>A0A1K0GJI4_9ACTN</name>
<comment type="caution">
    <text evidence="1">The sequence shown here is derived from an EMBL/GenBank/DDBJ whole genome shotgun (WGS) entry which is preliminary data.</text>
</comment>
<reference evidence="1 2" key="1">
    <citation type="submission" date="2016-09" db="EMBL/GenBank/DDBJ databases">
        <title>Couchioplanes caeruleus draft genome sequence.</title>
        <authorList>
            <person name="Sheehan J."/>
            <person name="Caffrey P."/>
        </authorList>
    </citation>
    <scope>NUCLEOTIDE SEQUENCE [LARGE SCALE GENOMIC DNA]</scope>
    <source>
        <strain evidence="1 2">DSM 43634</strain>
    </source>
</reference>
<dbReference type="EMBL" id="MEIA01000439">
    <property type="protein sequence ID" value="OJF11108.1"/>
    <property type="molecule type" value="Genomic_DNA"/>
</dbReference>
<accession>A0A1K0GJI4</accession>
<dbReference type="RefSeq" id="WP_071808421.1">
    <property type="nucleotide sequence ID" value="NZ_MEIA01000439.1"/>
</dbReference>
<proteinExistence type="predicted"/>